<evidence type="ECO:0000256" key="2">
    <source>
        <dbReference type="ARBA" id="ARBA00044527"/>
    </source>
</evidence>
<sequence>MSLKVAFEKYIELQSSHRRQLMLSWCLEMSTMYYKAFILKSSLLPLPSNRITTNRTSKPTSIKSSNVVFSYLSHFKRDLSNSKSLYFHNNIELLVNESSASKIGDKEKLQSKVEEFFDILQKESKKDSVNYFSQSNHYLTLKRTYLFNRALESKFYSLAHKLLLFDYINDPATNFNIPNSDIKDIIKLIDTEGSIKELSSFLQYKMLSGDLEGLDNILDNALTSFEIILSSNDFSHLKSIMQLTDLIRQTKTKKITHNILSSLLSSVDELHKLQYENSLSAESNSIITLLLTYSLSKSLSHIYNKTGLIKNRDHNQETINLINGIVTKIKENVSIHNFDDIHPQYIASVYQCLRIFKLKNDSNICKEYMSRQSFENQLSSINCILNRSYSKFESFILWFDCYYFPNKSKIDIMDTPVEESVHCKSLVKNKVFPINYSLDSVRNVFKLDEMCSDALSVLLYGSVRNSRYIEKIYQYKSTHKELTVMKHDRVNLVKNLTNLKQFKDIFKYVEIDPKNFINDKTYEHVLMTFSKTDNWSQLRQLFNRLYSKGELPGKSHYTVLFYALASRGETSKVLEFWDQYLKRGFPPDSKILTLIIKSFVVTKSYSNALQWFESFTHYDVPMEKQSYELLLETLSGAGNIQALFKLLDELKLRNYQEFDKNSFNGCLKRCAEHGYIQTVDKLITHYATDVFKIDMHETSDYWRILTLYYTNRYSQIVDSYFFIKQSSGLVNQNVYSLVLNSASRLPDTEKYFLIWEDYLQLRKQTSIPHDASCFSTYLQVYYKINGTDNLTETIDKLTNDYSFVLTTNNINDLLFSTMMNKSPSDAVTILEISSEKSIPLNSKTFSLLTQALLSEKTNFLSSTNIKLANKIATKYLLSKDNTRKGLSFRHRDFDPFALKLLVKENLRHNSAAKARHLFQSFVDSSKNYIYDNPVVLSTELMILSFEKRWRDFESAFERYLSILKDEYDMLESTYKSSFSPTTHLESVASPISNIAISNPTNPSSSKIPASIKNGLFDVWEFRLKQLEDTNRLHEVLPMLQQLQKEGFIFSNKNINDTAVYMSKDPKLIKQCVEFTDSVLLPGRKSEKILRRHELIGNLPETSSVPYSEIRLTTKAYIEIIGNIQNNLLNEYGKKRLSLLANSYANTNHPSILKNLSHFISNSSYWRYRHRKDYIAKIKKIKKKSMASGDGVSVHRHRIDRIMSNALKQEKQKATTQTRISTIGLGAQEKSINNS</sequence>
<gene>
    <name evidence="4" type="ORF">Cboi02_000154500</name>
</gene>
<dbReference type="PROSITE" id="PS51375">
    <property type="entry name" value="PPR"/>
    <property type="match status" value="1"/>
</dbReference>
<organism evidence="4 5">
    <name type="scientific">Candida boidinii</name>
    <name type="common">Yeast</name>
    <dbReference type="NCBI Taxonomy" id="5477"/>
    <lineage>
        <taxon>Eukaryota</taxon>
        <taxon>Fungi</taxon>
        <taxon>Dikarya</taxon>
        <taxon>Ascomycota</taxon>
        <taxon>Saccharomycotina</taxon>
        <taxon>Pichiomycetes</taxon>
        <taxon>Pichiales</taxon>
        <taxon>Pichiaceae</taxon>
        <taxon>Ogataea</taxon>
        <taxon>Ogataea/Candida clade</taxon>
    </lineage>
</organism>
<dbReference type="InterPro" id="IPR011990">
    <property type="entry name" value="TPR-like_helical_dom_sf"/>
</dbReference>
<protein>
    <recommendedName>
        <fullName evidence="2">Mitochondrial 15S rRNA processing factor CCM1</fullName>
    </recommendedName>
</protein>
<dbReference type="PANTHER" id="PTHR46862:SF5">
    <property type="entry name" value="OS02G0170000 PROTEIN"/>
    <property type="match status" value="1"/>
</dbReference>
<evidence type="ECO:0000256" key="3">
    <source>
        <dbReference type="PROSITE-ProRule" id="PRU00708"/>
    </source>
</evidence>
<dbReference type="Gene3D" id="1.25.40.10">
    <property type="entry name" value="Tetratricopeptide repeat domain"/>
    <property type="match status" value="1"/>
</dbReference>
<comment type="caution">
    <text evidence="4">The sequence shown here is derived from an EMBL/GenBank/DDBJ whole genome shotgun (WGS) entry which is preliminary data.</text>
</comment>
<reference evidence="4" key="1">
    <citation type="submission" date="2023-04" db="EMBL/GenBank/DDBJ databases">
        <title>Candida boidinii NBRC 10035.</title>
        <authorList>
            <person name="Ichikawa N."/>
            <person name="Sato H."/>
            <person name="Tonouchi N."/>
        </authorList>
    </citation>
    <scope>NUCLEOTIDE SEQUENCE</scope>
    <source>
        <strain evidence="4">NBRC 10035</strain>
    </source>
</reference>
<dbReference type="Proteomes" id="UP001165120">
    <property type="component" value="Unassembled WGS sequence"/>
</dbReference>
<evidence type="ECO:0000256" key="1">
    <source>
        <dbReference type="ARBA" id="ARBA00004173"/>
    </source>
</evidence>
<dbReference type="NCBIfam" id="TIGR00756">
    <property type="entry name" value="PPR"/>
    <property type="match status" value="1"/>
</dbReference>
<feature type="repeat" description="PPR" evidence="3">
    <location>
        <begin position="553"/>
        <end position="587"/>
    </location>
</feature>
<accession>A0A9W6SXJ7</accession>
<keyword evidence="5" id="KW-1185">Reference proteome</keyword>
<dbReference type="AlphaFoldDB" id="A0A9W6SXJ7"/>
<dbReference type="PANTHER" id="PTHR46862">
    <property type="entry name" value="OS07G0661900 PROTEIN"/>
    <property type="match status" value="1"/>
</dbReference>
<proteinExistence type="predicted"/>
<evidence type="ECO:0000313" key="4">
    <source>
        <dbReference type="EMBL" id="GME68290.1"/>
    </source>
</evidence>
<name>A0A9W6SXJ7_CANBO</name>
<comment type="subcellular location">
    <subcellularLocation>
        <location evidence="1">Mitochondrion</location>
    </subcellularLocation>
</comment>
<evidence type="ECO:0000313" key="5">
    <source>
        <dbReference type="Proteomes" id="UP001165120"/>
    </source>
</evidence>
<dbReference type="EMBL" id="BSXN01000372">
    <property type="protein sequence ID" value="GME68290.1"/>
    <property type="molecule type" value="Genomic_DNA"/>
</dbReference>
<dbReference type="GO" id="GO:0005739">
    <property type="term" value="C:mitochondrion"/>
    <property type="evidence" value="ECO:0007669"/>
    <property type="project" value="UniProtKB-SubCell"/>
</dbReference>
<dbReference type="InterPro" id="IPR002885">
    <property type="entry name" value="PPR_rpt"/>
</dbReference>